<keyword evidence="2" id="KW-1185">Reference proteome</keyword>
<dbReference type="Proteomes" id="UP000314294">
    <property type="component" value="Unassembled WGS sequence"/>
</dbReference>
<evidence type="ECO:0000313" key="1">
    <source>
        <dbReference type="EMBL" id="TNN31810.1"/>
    </source>
</evidence>
<dbReference type="EMBL" id="SRLO01003138">
    <property type="protein sequence ID" value="TNN31810.1"/>
    <property type="molecule type" value="Genomic_DNA"/>
</dbReference>
<gene>
    <name evidence="1" type="ORF">EYF80_058033</name>
</gene>
<accession>A0A4Z2ET53</accession>
<dbReference type="AlphaFoldDB" id="A0A4Z2ET53"/>
<reference evidence="1 2" key="1">
    <citation type="submission" date="2019-03" db="EMBL/GenBank/DDBJ databases">
        <title>First draft genome of Liparis tanakae, snailfish: a comprehensive survey of snailfish specific genes.</title>
        <authorList>
            <person name="Kim W."/>
            <person name="Song I."/>
            <person name="Jeong J.-H."/>
            <person name="Kim D."/>
            <person name="Kim S."/>
            <person name="Ryu S."/>
            <person name="Song J.Y."/>
            <person name="Lee S.K."/>
        </authorList>
    </citation>
    <scope>NUCLEOTIDE SEQUENCE [LARGE SCALE GENOMIC DNA]</scope>
    <source>
        <tissue evidence="1">Muscle</tissue>
    </source>
</reference>
<comment type="caution">
    <text evidence="1">The sequence shown here is derived from an EMBL/GenBank/DDBJ whole genome shotgun (WGS) entry which is preliminary data.</text>
</comment>
<protein>
    <submittedName>
        <fullName evidence="1">Uncharacterized protein</fullName>
    </submittedName>
</protein>
<sequence length="62" mass="7226">MDPPEEELRPEAELHDEEVDPRIQVTAVSRGDGIRCEYKHIDIDTPRQHSTSWNVLHGFFLI</sequence>
<proteinExistence type="predicted"/>
<name>A0A4Z2ET53_9TELE</name>
<evidence type="ECO:0000313" key="2">
    <source>
        <dbReference type="Proteomes" id="UP000314294"/>
    </source>
</evidence>
<organism evidence="1 2">
    <name type="scientific">Liparis tanakae</name>
    <name type="common">Tanaka's snailfish</name>
    <dbReference type="NCBI Taxonomy" id="230148"/>
    <lineage>
        <taxon>Eukaryota</taxon>
        <taxon>Metazoa</taxon>
        <taxon>Chordata</taxon>
        <taxon>Craniata</taxon>
        <taxon>Vertebrata</taxon>
        <taxon>Euteleostomi</taxon>
        <taxon>Actinopterygii</taxon>
        <taxon>Neopterygii</taxon>
        <taxon>Teleostei</taxon>
        <taxon>Neoteleostei</taxon>
        <taxon>Acanthomorphata</taxon>
        <taxon>Eupercaria</taxon>
        <taxon>Perciformes</taxon>
        <taxon>Cottioidei</taxon>
        <taxon>Cottales</taxon>
        <taxon>Liparidae</taxon>
        <taxon>Liparis</taxon>
    </lineage>
</organism>